<dbReference type="STRING" id="1802519.A2961_03860"/>
<feature type="domain" description="DNA polymerase III delta subunit-like C-terminal" evidence="1">
    <location>
        <begin position="118"/>
        <end position="220"/>
    </location>
</feature>
<dbReference type="Gene3D" id="1.20.272.10">
    <property type="match status" value="1"/>
</dbReference>
<sequence length="231" mass="26757">MKILLVHGEDLVKSKLRLEEIVHNIKEKGYEVKRIGGKENVNLQEVTRLQSLFSQKTLYVIDDVDPRIFQNFVTKQKKTLEVDVIAYFSKEIGKTILGNLPKGAKVEKFDIPQKLWTFLDSFYPSNVKLILDLLHQVVEKNAVEMILAILSRHLRDIYWVKTEPKTFNAPPWRIGKLKRQSERFSVQKLKKIISLLAEADYNSKIGKVDLLTSLDLIIIKNLNPTKSNLQF</sequence>
<dbReference type="GO" id="GO:0003677">
    <property type="term" value="F:DNA binding"/>
    <property type="evidence" value="ECO:0007669"/>
    <property type="project" value="InterPro"/>
</dbReference>
<comment type="caution">
    <text evidence="2">The sequence shown here is derived from an EMBL/GenBank/DDBJ whole genome shotgun (WGS) entry which is preliminary data.</text>
</comment>
<evidence type="ECO:0000313" key="2">
    <source>
        <dbReference type="EMBL" id="OGM61571.1"/>
    </source>
</evidence>
<dbReference type="SUPFAM" id="SSF48019">
    <property type="entry name" value="post-AAA+ oligomerization domain-like"/>
    <property type="match status" value="1"/>
</dbReference>
<organism evidence="2 3">
    <name type="scientific">Candidatus Woesebacteria bacterium RIFCSPLOWO2_01_FULL_39_21</name>
    <dbReference type="NCBI Taxonomy" id="1802519"/>
    <lineage>
        <taxon>Bacteria</taxon>
        <taxon>Candidatus Woeseibacteriota</taxon>
    </lineage>
</organism>
<gene>
    <name evidence="2" type="ORF">A2961_03860</name>
</gene>
<evidence type="ECO:0000259" key="1">
    <source>
        <dbReference type="Pfam" id="PF21694"/>
    </source>
</evidence>
<dbReference type="GO" id="GO:0006260">
    <property type="term" value="P:DNA replication"/>
    <property type="evidence" value="ECO:0007669"/>
    <property type="project" value="InterPro"/>
</dbReference>
<dbReference type="InterPro" id="IPR008921">
    <property type="entry name" value="DNA_pol3_clamp-load_cplx_C"/>
</dbReference>
<evidence type="ECO:0000313" key="3">
    <source>
        <dbReference type="Proteomes" id="UP000177082"/>
    </source>
</evidence>
<dbReference type="Pfam" id="PF21694">
    <property type="entry name" value="DNA_pol3_delta_C"/>
    <property type="match status" value="1"/>
</dbReference>
<reference evidence="2 3" key="1">
    <citation type="journal article" date="2016" name="Nat. Commun.">
        <title>Thousands of microbial genomes shed light on interconnected biogeochemical processes in an aquifer system.</title>
        <authorList>
            <person name="Anantharaman K."/>
            <person name="Brown C.T."/>
            <person name="Hug L.A."/>
            <person name="Sharon I."/>
            <person name="Castelle C.J."/>
            <person name="Probst A.J."/>
            <person name="Thomas B.C."/>
            <person name="Singh A."/>
            <person name="Wilkins M.J."/>
            <person name="Karaoz U."/>
            <person name="Brodie E.L."/>
            <person name="Williams K.H."/>
            <person name="Hubbard S.S."/>
            <person name="Banfield J.F."/>
        </authorList>
    </citation>
    <scope>NUCLEOTIDE SEQUENCE [LARGE SCALE GENOMIC DNA]</scope>
</reference>
<dbReference type="AlphaFoldDB" id="A0A1F8BBZ9"/>
<protein>
    <recommendedName>
        <fullName evidence="1">DNA polymerase III delta subunit-like C-terminal domain-containing protein</fullName>
    </recommendedName>
</protein>
<name>A0A1F8BBZ9_9BACT</name>
<dbReference type="EMBL" id="MGHF01000035">
    <property type="protein sequence ID" value="OGM61571.1"/>
    <property type="molecule type" value="Genomic_DNA"/>
</dbReference>
<dbReference type="InterPro" id="IPR048466">
    <property type="entry name" value="DNA_pol3_delta-like_C"/>
</dbReference>
<accession>A0A1F8BBZ9</accession>
<proteinExistence type="predicted"/>
<dbReference type="Proteomes" id="UP000177082">
    <property type="component" value="Unassembled WGS sequence"/>
</dbReference>